<dbReference type="EMBL" id="MU277194">
    <property type="protein sequence ID" value="KAI0065746.1"/>
    <property type="molecule type" value="Genomic_DNA"/>
</dbReference>
<protein>
    <submittedName>
        <fullName evidence="1">Uncharacterized protein</fullName>
    </submittedName>
</protein>
<organism evidence="1 2">
    <name type="scientific">Artomyces pyxidatus</name>
    <dbReference type="NCBI Taxonomy" id="48021"/>
    <lineage>
        <taxon>Eukaryota</taxon>
        <taxon>Fungi</taxon>
        <taxon>Dikarya</taxon>
        <taxon>Basidiomycota</taxon>
        <taxon>Agaricomycotina</taxon>
        <taxon>Agaricomycetes</taxon>
        <taxon>Russulales</taxon>
        <taxon>Auriscalpiaceae</taxon>
        <taxon>Artomyces</taxon>
    </lineage>
</organism>
<gene>
    <name evidence="1" type="ORF">BV25DRAFT_1821423</name>
</gene>
<comment type="caution">
    <text evidence="1">The sequence shown here is derived from an EMBL/GenBank/DDBJ whole genome shotgun (WGS) entry which is preliminary data.</text>
</comment>
<evidence type="ECO:0000313" key="2">
    <source>
        <dbReference type="Proteomes" id="UP000814140"/>
    </source>
</evidence>
<accession>A0ACB8TC27</accession>
<sequence length="445" mass="49635">MPAVSLSTLPFDVLETILSHLDARKDVLALSLLSSTFRDLAIPRHLHYREIHCPLNEDDSLWIHLAQRRDLALNVRTLVIQRPSPDPVCVPKSLSPYALEASASPRHPVWDAVSNMQNLRVLEVYNGWRRYGKESMTILSGILGCAPPTMDKLVIHGLMEEWTGMGVAEARYVLDIYTRAPPPGKAKAIVLPNTTYLPSLQCLRSLIVISPSIQVLELPSCVGYSEPLATSFAECRFHALRELTLGANWKFTNGVYVFAFLAAHPRLRSLSWHGHYPGFDSLSHSLPVLEHLTIGSWTFLQDVVRGQGDRPVLKSLEYLSPLDPSYIDPVRAADSKGAKLHTLTVACPTLPTLETLTILFPYVTHLRIPGGLSVTRTRLPKAIAGQFGNARRRALLRRPSLKDVLALFPNVEFVGGMTFQSSAHMRKVLVRFPQLRGFDSPCFFK</sequence>
<reference evidence="1" key="1">
    <citation type="submission" date="2021-03" db="EMBL/GenBank/DDBJ databases">
        <authorList>
            <consortium name="DOE Joint Genome Institute"/>
            <person name="Ahrendt S."/>
            <person name="Looney B.P."/>
            <person name="Miyauchi S."/>
            <person name="Morin E."/>
            <person name="Drula E."/>
            <person name="Courty P.E."/>
            <person name="Chicoki N."/>
            <person name="Fauchery L."/>
            <person name="Kohler A."/>
            <person name="Kuo A."/>
            <person name="Labutti K."/>
            <person name="Pangilinan J."/>
            <person name="Lipzen A."/>
            <person name="Riley R."/>
            <person name="Andreopoulos W."/>
            <person name="He G."/>
            <person name="Johnson J."/>
            <person name="Barry K.W."/>
            <person name="Grigoriev I.V."/>
            <person name="Nagy L."/>
            <person name="Hibbett D."/>
            <person name="Henrissat B."/>
            <person name="Matheny P.B."/>
            <person name="Labbe J."/>
            <person name="Martin F."/>
        </authorList>
    </citation>
    <scope>NUCLEOTIDE SEQUENCE</scope>
    <source>
        <strain evidence="1">HHB10654</strain>
    </source>
</reference>
<evidence type="ECO:0000313" key="1">
    <source>
        <dbReference type="EMBL" id="KAI0065746.1"/>
    </source>
</evidence>
<reference evidence="1" key="2">
    <citation type="journal article" date="2022" name="New Phytol.">
        <title>Evolutionary transition to the ectomycorrhizal habit in the genomes of a hyperdiverse lineage of mushroom-forming fungi.</title>
        <authorList>
            <person name="Looney B."/>
            <person name="Miyauchi S."/>
            <person name="Morin E."/>
            <person name="Drula E."/>
            <person name="Courty P.E."/>
            <person name="Kohler A."/>
            <person name="Kuo A."/>
            <person name="LaButti K."/>
            <person name="Pangilinan J."/>
            <person name="Lipzen A."/>
            <person name="Riley R."/>
            <person name="Andreopoulos W."/>
            <person name="He G."/>
            <person name="Johnson J."/>
            <person name="Nolan M."/>
            <person name="Tritt A."/>
            <person name="Barry K.W."/>
            <person name="Grigoriev I.V."/>
            <person name="Nagy L.G."/>
            <person name="Hibbett D."/>
            <person name="Henrissat B."/>
            <person name="Matheny P.B."/>
            <person name="Labbe J."/>
            <person name="Martin F.M."/>
        </authorList>
    </citation>
    <scope>NUCLEOTIDE SEQUENCE</scope>
    <source>
        <strain evidence="1">HHB10654</strain>
    </source>
</reference>
<name>A0ACB8TC27_9AGAM</name>
<proteinExistence type="predicted"/>
<keyword evidence="2" id="KW-1185">Reference proteome</keyword>
<dbReference type="Proteomes" id="UP000814140">
    <property type="component" value="Unassembled WGS sequence"/>
</dbReference>